<dbReference type="EMBL" id="JAGDFM010000011">
    <property type="protein sequence ID" value="KAG7392396.1"/>
    <property type="molecule type" value="Genomic_DNA"/>
</dbReference>
<comment type="caution">
    <text evidence="1">The sequence shown here is derived from an EMBL/GenBank/DDBJ whole genome shotgun (WGS) entry which is preliminary data.</text>
</comment>
<proteinExistence type="predicted"/>
<accession>A0A8T1WG57</accession>
<organism evidence="1 2">
    <name type="scientific">Phytophthora pseudosyringae</name>
    <dbReference type="NCBI Taxonomy" id="221518"/>
    <lineage>
        <taxon>Eukaryota</taxon>
        <taxon>Sar</taxon>
        <taxon>Stramenopiles</taxon>
        <taxon>Oomycota</taxon>
        <taxon>Peronosporomycetes</taxon>
        <taxon>Peronosporales</taxon>
        <taxon>Peronosporaceae</taxon>
        <taxon>Phytophthora</taxon>
    </lineage>
</organism>
<sequence>MGTLKWTSSVRRSLSNTKEAASRLPTSFSIGVIKSDSQVKLLTRPVSSKRTEPRIEKRQPSNLAAADVVALSEQVWERVEQCVLCDGYTGPGRSDDAAVGTSLHTLEVHAQVPVAERVQPPLPQKRVDAGHGAVGHVWGHGSSLKVKLHCQAVWTRKLGGGLVSTAEYAKVLDCDAGSECILQ</sequence>
<evidence type="ECO:0000313" key="1">
    <source>
        <dbReference type="EMBL" id="KAG7392396.1"/>
    </source>
</evidence>
<name>A0A8T1WG57_9STRA</name>
<keyword evidence="2" id="KW-1185">Reference proteome</keyword>
<evidence type="ECO:0000313" key="2">
    <source>
        <dbReference type="Proteomes" id="UP000694044"/>
    </source>
</evidence>
<reference evidence="1" key="1">
    <citation type="submission" date="2021-02" db="EMBL/GenBank/DDBJ databases">
        <authorList>
            <person name="Palmer J.M."/>
        </authorList>
    </citation>
    <scope>NUCLEOTIDE SEQUENCE</scope>
    <source>
        <strain evidence="1">SCRP734</strain>
    </source>
</reference>
<protein>
    <submittedName>
        <fullName evidence="1">Uncharacterized protein</fullName>
    </submittedName>
</protein>
<dbReference type="AlphaFoldDB" id="A0A8T1WG57"/>
<gene>
    <name evidence="1" type="ORF">PHYPSEUDO_000804</name>
</gene>
<dbReference type="Proteomes" id="UP000694044">
    <property type="component" value="Unassembled WGS sequence"/>
</dbReference>